<evidence type="ECO:0000256" key="6">
    <source>
        <dbReference type="ARBA" id="ARBA00022603"/>
    </source>
</evidence>
<keyword evidence="7 14" id="KW-0808">Transferase</keyword>
<evidence type="ECO:0000256" key="4">
    <source>
        <dbReference type="ARBA" id="ARBA00022490"/>
    </source>
</evidence>
<dbReference type="Gene3D" id="1.10.150.530">
    <property type="match status" value="1"/>
</dbReference>
<dbReference type="SFLD" id="SFLDG01062">
    <property type="entry name" value="methyltransferase_(Class_A)"/>
    <property type="match status" value="1"/>
</dbReference>
<dbReference type="FunFam" id="1.10.150.530:FF:000003">
    <property type="entry name" value="Dual-specificity RNA methyltransferase RlmN"/>
    <property type="match status" value="1"/>
</dbReference>
<dbReference type="SMART" id="SM00729">
    <property type="entry name" value="Elp3"/>
    <property type="match status" value="1"/>
</dbReference>
<dbReference type="SFLD" id="SFLDS00029">
    <property type="entry name" value="Radical_SAM"/>
    <property type="match status" value="1"/>
</dbReference>
<evidence type="ECO:0000256" key="7">
    <source>
        <dbReference type="ARBA" id="ARBA00022679"/>
    </source>
</evidence>
<dbReference type="InterPro" id="IPR058240">
    <property type="entry name" value="rSAM_sf"/>
</dbReference>
<gene>
    <name evidence="14" type="primary">rlmN</name>
    <name evidence="16" type="ORF">A2150_06325</name>
</gene>
<dbReference type="GO" id="GO:0030488">
    <property type="term" value="P:tRNA methylation"/>
    <property type="evidence" value="ECO:0007669"/>
    <property type="project" value="UniProtKB-UniRule"/>
</dbReference>
<feature type="binding site" evidence="14">
    <location>
        <begin position="222"/>
        <end position="224"/>
    </location>
    <ligand>
        <name>S-adenosyl-L-methionine</name>
        <dbReference type="ChEBI" id="CHEBI:59789"/>
    </ligand>
</feature>
<evidence type="ECO:0000256" key="12">
    <source>
        <dbReference type="ARBA" id="ARBA00023014"/>
    </source>
</evidence>
<feature type="binding site" evidence="14">
    <location>
        <position position="119"/>
    </location>
    <ligand>
        <name>[4Fe-4S] cluster</name>
        <dbReference type="ChEBI" id="CHEBI:49883"/>
        <note>4Fe-4S-S-AdoMet</note>
    </ligand>
</feature>
<keyword evidence="6 14" id="KW-0489">Methyltransferase</keyword>
<dbReference type="Pfam" id="PF04055">
    <property type="entry name" value="Radical_SAM"/>
    <property type="match status" value="1"/>
</dbReference>
<dbReference type="GO" id="GO:0046872">
    <property type="term" value="F:metal ion binding"/>
    <property type="evidence" value="ECO:0007669"/>
    <property type="project" value="UniProtKB-KW"/>
</dbReference>
<dbReference type="SFLD" id="SFLDF00275">
    <property type="entry name" value="adenosine_C2_methyltransferase"/>
    <property type="match status" value="1"/>
</dbReference>
<organism evidence="16 17">
    <name type="scientific">Candidatus Muproteobacteria bacterium RBG_16_64_11</name>
    <dbReference type="NCBI Taxonomy" id="1817758"/>
    <lineage>
        <taxon>Bacteria</taxon>
        <taxon>Pseudomonadati</taxon>
        <taxon>Pseudomonadota</taxon>
        <taxon>Candidatus Muproteobacteria</taxon>
    </lineage>
</organism>
<comment type="caution">
    <text evidence="14">Lacks conserved residue(s) required for the propagation of feature annotation.</text>
</comment>
<dbReference type="InterPro" id="IPR048641">
    <property type="entry name" value="RlmN_N"/>
</dbReference>
<dbReference type="GO" id="GO:0051539">
    <property type="term" value="F:4 iron, 4 sulfur cluster binding"/>
    <property type="evidence" value="ECO:0007669"/>
    <property type="project" value="UniProtKB-UniRule"/>
</dbReference>
<feature type="binding site" evidence="14">
    <location>
        <position position="122"/>
    </location>
    <ligand>
        <name>[4Fe-4S] cluster</name>
        <dbReference type="ChEBI" id="CHEBI:49883"/>
        <note>4Fe-4S-S-AdoMet</note>
    </ligand>
</feature>
<evidence type="ECO:0000256" key="3">
    <source>
        <dbReference type="ARBA" id="ARBA00022485"/>
    </source>
</evidence>
<comment type="miscellaneous">
    <text evidence="14">Reaction proceeds by a ping-pong mechanism involving intermediate methylation of a conserved cysteine residue.</text>
</comment>
<keyword evidence="8 14" id="KW-0949">S-adenosyl-L-methionine</keyword>
<keyword evidence="9 14" id="KW-0819">tRNA processing</keyword>
<dbReference type="GO" id="GO:0070475">
    <property type="term" value="P:rRNA base methylation"/>
    <property type="evidence" value="ECO:0007669"/>
    <property type="project" value="UniProtKB-UniRule"/>
</dbReference>
<dbReference type="InterPro" id="IPR027492">
    <property type="entry name" value="RNA_MTrfase_RlmN"/>
</dbReference>
<protein>
    <recommendedName>
        <fullName evidence="14">Dual-specificity RNA methyltransferase RlmN</fullName>
        <ecNumber evidence="14">2.1.1.192</ecNumber>
    </recommendedName>
    <alternativeName>
        <fullName evidence="14">23S rRNA (adenine(2503)-C(2))-methyltransferase</fullName>
    </alternativeName>
    <alternativeName>
        <fullName evidence="14">23S rRNA m2A2503 methyltransferase</fullName>
    </alternativeName>
    <alternativeName>
        <fullName evidence="14">Ribosomal RNA large subunit methyltransferase N</fullName>
    </alternativeName>
    <alternativeName>
        <fullName evidence="14">tRNA (adenine(37)-C(2))-methyltransferase</fullName>
    </alternativeName>
    <alternativeName>
        <fullName evidence="14">tRNA m2A37 methyltransferase</fullName>
    </alternativeName>
</protein>
<feature type="binding site" evidence="14">
    <location>
        <position position="200"/>
    </location>
    <ligand>
        <name>S-adenosyl-L-methionine</name>
        <dbReference type="ChEBI" id="CHEBI:59789"/>
    </ligand>
</feature>
<feature type="binding site" evidence="14">
    <location>
        <position position="299"/>
    </location>
    <ligand>
        <name>S-adenosyl-L-methionine</name>
        <dbReference type="ChEBI" id="CHEBI:59789"/>
    </ligand>
</feature>
<dbReference type="PIRSF" id="PIRSF006004">
    <property type="entry name" value="CHP00048"/>
    <property type="match status" value="1"/>
</dbReference>
<feature type="binding site" evidence="14">
    <location>
        <begin position="168"/>
        <end position="169"/>
    </location>
    <ligand>
        <name>S-adenosyl-L-methionine</name>
        <dbReference type="ChEBI" id="CHEBI:59789"/>
    </ligand>
</feature>
<dbReference type="InterPro" id="IPR007197">
    <property type="entry name" value="rSAM"/>
</dbReference>
<evidence type="ECO:0000256" key="8">
    <source>
        <dbReference type="ARBA" id="ARBA00022691"/>
    </source>
</evidence>
<evidence type="ECO:0000256" key="5">
    <source>
        <dbReference type="ARBA" id="ARBA00022552"/>
    </source>
</evidence>
<name>A0A1F6TAY7_9PROT</name>
<comment type="subcellular location">
    <subcellularLocation>
        <location evidence="1 14">Cytoplasm</location>
    </subcellularLocation>
</comment>
<keyword evidence="5 14" id="KW-0698">rRNA processing</keyword>
<evidence type="ECO:0000256" key="2">
    <source>
        <dbReference type="ARBA" id="ARBA00007544"/>
    </source>
</evidence>
<evidence type="ECO:0000313" key="16">
    <source>
        <dbReference type="EMBL" id="OGI42236.1"/>
    </source>
</evidence>
<keyword evidence="3 14" id="KW-0004">4Fe-4S</keyword>
<comment type="similarity">
    <text evidence="2 14">Belongs to the radical SAM superfamily. RlmN family.</text>
</comment>
<dbReference type="CDD" id="cd01335">
    <property type="entry name" value="Radical_SAM"/>
    <property type="match status" value="1"/>
</dbReference>
<dbReference type="GO" id="GO:0002935">
    <property type="term" value="F:tRNA (adenine(37)-C2)-methyltransferase activity"/>
    <property type="evidence" value="ECO:0007669"/>
    <property type="project" value="UniProtKB-UniRule"/>
</dbReference>
<evidence type="ECO:0000256" key="11">
    <source>
        <dbReference type="ARBA" id="ARBA00023004"/>
    </source>
</evidence>
<sequence length="365" mass="40704">MTAAAKINLLGLDRRALEDFFAGIGEKPFRATQVMSWLHHYSVDDFDAMSNIGKELRTRLKDLAVVEMPAIVHEQTAQDGTRKWLLRLEDGNCIETVFIPEEDRGTLCVSSQVGCTLNCTFCSTARQGFNRNLTAAEIIAQLRIANRALGRDPKGERIVTNVVLMGMGEPLLNFDNVVAAMHLMLDDLAYGLSKRRVTLSTAGVIPLLDRLHAACPVSLAVSLHAPNDALRDQLVPLNRKYPIAELLAACKRYVADEPRRRVTFEYVMLAGVNDSPEQARALVKLLRDVPSKVNLIPFNPFPETHYTRSDQATIDRFRDVLMQAGLVTMTRRTRGGDIDAACGQLAGRVRDRTRRALRRAEPRIS</sequence>
<comment type="function">
    <text evidence="14">Specifically methylates position 2 of adenine 2503 in 23S rRNA and position 2 of adenine 37 in tRNAs. m2A2503 modification seems to play a crucial role in the proofreading step occurring at the peptidyl transferase center and thus would serve to optimize ribosomal fidelity.</text>
</comment>
<dbReference type="Gene3D" id="3.20.20.70">
    <property type="entry name" value="Aldolase class I"/>
    <property type="match status" value="1"/>
</dbReference>
<feature type="binding site" evidence="14">
    <location>
        <position position="115"/>
    </location>
    <ligand>
        <name>[4Fe-4S] cluster</name>
        <dbReference type="ChEBI" id="CHEBI:49883"/>
        <note>4Fe-4S-S-AdoMet</note>
    </ligand>
</feature>
<dbReference type="GO" id="GO:0070040">
    <property type="term" value="F:rRNA (adenine(2503)-C2-)-methyltransferase activity"/>
    <property type="evidence" value="ECO:0007669"/>
    <property type="project" value="UniProtKB-UniRule"/>
</dbReference>
<dbReference type="HAMAP" id="MF_01849">
    <property type="entry name" value="RNA_methyltr_RlmN"/>
    <property type="match status" value="1"/>
</dbReference>
<proteinExistence type="inferred from homology"/>
<dbReference type="InterPro" id="IPR040072">
    <property type="entry name" value="Methyltransferase_A"/>
</dbReference>
<keyword evidence="11 14" id="KW-0408">Iron</keyword>
<dbReference type="InterPro" id="IPR006638">
    <property type="entry name" value="Elp3/MiaA/NifB-like_rSAM"/>
</dbReference>
<keyword evidence="4 14" id="KW-0963">Cytoplasm</keyword>
<dbReference type="PANTHER" id="PTHR30544:SF5">
    <property type="entry name" value="RADICAL SAM CORE DOMAIN-CONTAINING PROTEIN"/>
    <property type="match status" value="1"/>
</dbReference>
<dbReference type="Proteomes" id="UP000177925">
    <property type="component" value="Unassembled WGS sequence"/>
</dbReference>
<dbReference type="EC" id="2.1.1.192" evidence="14"/>
<feature type="active site" description="Proton acceptor" evidence="14">
    <location>
        <position position="95"/>
    </location>
</feature>
<evidence type="ECO:0000256" key="9">
    <source>
        <dbReference type="ARBA" id="ARBA00022694"/>
    </source>
</evidence>
<dbReference type="EMBL" id="MFSS01000095">
    <property type="protein sequence ID" value="OGI42236.1"/>
    <property type="molecule type" value="Genomic_DNA"/>
</dbReference>
<evidence type="ECO:0000256" key="13">
    <source>
        <dbReference type="ARBA" id="ARBA00023157"/>
    </source>
</evidence>
<evidence type="ECO:0000256" key="1">
    <source>
        <dbReference type="ARBA" id="ARBA00004496"/>
    </source>
</evidence>
<evidence type="ECO:0000259" key="15">
    <source>
        <dbReference type="PROSITE" id="PS51918"/>
    </source>
</evidence>
<dbReference type="AlphaFoldDB" id="A0A1F6TAY7"/>
<accession>A0A1F6TAY7</accession>
<evidence type="ECO:0000256" key="14">
    <source>
        <dbReference type="HAMAP-Rule" id="MF_01849"/>
    </source>
</evidence>
<keyword evidence="13 14" id="KW-1015">Disulfide bond</keyword>
<comment type="catalytic activity">
    <reaction evidence="14">
        <text>adenosine(37) in tRNA + 2 reduced [2Fe-2S]-[ferredoxin] + 2 S-adenosyl-L-methionine = 2-methyladenosine(37) in tRNA + 5'-deoxyadenosine + L-methionine + 2 oxidized [2Fe-2S]-[ferredoxin] + S-adenosyl-L-homocysteine</text>
        <dbReference type="Rhea" id="RHEA:43332"/>
        <dbReference type="Rhea" id="RHEA-COMP:10000"/>
        <dbReference type="Rhea" id="RHEA-COMP:10001"/>
        <dbReference type="Rhea" id="RHEA-COMP:10162"/>
        <dbReference type="Rhea" id="RHEA-COMP:10485"/>
        <dbReference type="ChEBI" id="CHEBI:17319"/>
        <dbReference type="ChEBI" id="CHEBI:33737"/>
        <dbReference type="ChEBI" id="CHEBI:33738"/>
        <dbReference type="ChEBI" id="CHEBI:57844"/>
        <dbReference type="ChEBI" id="CHEBI:57856"/>
        <dbReference type="ChEBI" id="CHEBI:59789"/>
        <dbReference type="ChEBI" id="CHEBI:74411"/>
        <dbReference type="ChEBI" id="CHEBI:74497"/>
        <dbReference type="EC" id="2.1.1.192"/>
    </reaction>
</comment>
<comment type="catalytic activity">
    <reaction evidence="14">
        <text>adenosine(2503) in 23S rRNA + 2 reduced [2Fe-2S]-[ferredoxin] + 2 S-adenosyl-L-methionine = 2-methyladenosine(2503) in 23S rRNA + 5'-deoxyadenosine + L-methionine + 2 oxidized [2Fe-2S]-[ferredoxin] + S-adenosyl-L-homocysteine</text>
        <dbReference type="Rhea" id="RHEA:42916"/>
        <dbReference type="Rhea" id="RHEA-COMP:10000"/>
        <dbReference type="Rhea" id="RHEA-COMP:10001"/>
        <dbReference type="Rhea" id="RHEA-COMP:10152"/>
        <dbReference type="Rhea" id="RHEA-COMP:10282"/>
        <dbReference type="ChEBI" id="CHEBI:17319"/>
        <dbReference type="ChEBI" id="CHEBI:33737"/>
        <dbReference type="ChEBI" id="CHEBI:33738"/>
        <dbReference type="ChEBI" id="CHEBI:57844"/>
        <dbReference type="ChEBI" id="CHEBI:57856"/>
        <dbReference type="ChEBI" id="CHEBI:59789"/>
        <dbReference type="ChEBI" id="CHEBI:74411"/>
        <dbReference type="ChEBI" id="CHEBI:74497"/>
        <dbReference type="EC" id="2.1.1.192"/>
    </reaction>
</comment>
<dbReference type="FunFam" id="3.20.20.70:FF:000008">
    <property type="entry name" value="Dual-specificity RNA methyltransferase RlmN"/>
    <property type="match status" value="1"/>
</dbReference>
<dbReference type="Pfam" id="PF21016">
    <property type="entry name" value="RlmN_N"/>
    <property type="match status" value="1"/>
</dbReference>
<dbReference type="GO" id="GO:0005737">
    <property type="term" value="C:cytoplasm"/>
    <property type="evidence" value="ECO:0007669"/>
    <property type="project" value="UniProtKB-SubCell"/>
</dbReference>
<comment type="cofactor">
    <cofactor evidence="14">
        <name>[4Fe-4S] cluster</name>
        <dbReference type="ChEBI" id="CHEBI:49883"/>
    </cofactor>
    <text evidence="14">Binds 1 [4Fe-4S] cluster. The cluster is coordinated with 3 cysteines and an exchangeable S-adenosyl-L-methionine.</text>
</comment>
<evidence type="ECO:0000256" key="10">
    <source>
        <dbReference type="ARBA" id="ARBA00022723"/>
    </source>
</evidence>
<reference evidence="16 17" key="1">
    <citation type="journal article" date="2016" name="Nat. Commun.">
        <title>Thousands of microbial genomes shed light on interconnected biogeochemical processes in an aquifer system.</title>
        <authorList>
            <person name="Anantharaman K."/>
            <person name="Brown C.T."/>
            <person name="Hug L.A."/>
            <person name="Sharon I."/>
            <person name="Castelle C.J."/>
            <person name="Probst A.J."/>
            <person name="Thomas B.C."/>
            <person name="Singh A."/>
            <person name="Wilkins M.J."/>
            <person name="Karaoz U."/>
            <person name="Brodie E.L."/>
            <person name="Williams K.H."/>
            <person name="Hubbard S.S."/>
            <person name="Banfield J.F."/>
        </authorList>
    </citation>
    <scope>NUCLEOTIDE SEQUENCE [LARGE SCALE GENOMIC DNA]</scope>
</reference>
<dbReference type="SUPFAM" id="SSF102114">
    <property type="entry name" value="Radical SAM enzymes"/>
    <property type="match status" value="1"/>
</dbReference>
<keyword evidence="10 14" id="KW-0479">Metal-binding</keyword>
<dbReference type="PROSITE" id="PS51918">
    <property type="entry name" value="RADICAL_SAM"/>
    <property type="match status" value="1"/>
</dbReference>
<keyword evidence="12 14" id="KW-0411">Iron-sulfur</keyword>
<evidence type="ECO:0000313" key="17">
    <source>
        <dbReference type="Proteomes" id="UP000177925"/>
    </source>
</evidence>
<dbReference type="PANTHER" id="PTHR30544">
    <property type="entry name" value="23S RRNA METHYLTRANSFERASE"/>
    <property type="match status" value="1"/>
</dbReference>
<feature type="domain" description="Radical SAM core" evidence="15">
    <location>
        <begin position="101"/>
        <end position="337"/>
    </location>
</feature>
<dbReference type="GO" id="GO:0000049">
    <property type="term" value="F:tRNA binding"/>
    <property type="evidence" value="ECO:0007669"/>
    <property type="project" value="UniProtKB-UniRule"/>
</dbReference>
<comment type="caution">
    <text evidence="16">The sequence shown here is derived from an EMBL/GenBank/DDBJ whole genome shotgun (WGS) entry which is preliminary data.</text>
</comment>
<dbReference type="GO" id="GO:0019843">
    <property type="term" value="F:rRNA binding"/>
    <property type="evidence" value="ECO:0007669"/>
    <property type="project" value="UniProtKB-UniRule"/>
</dbReference>
<dbReference type="STRING" id="1817758.A2150_06325"/>
<dbReference type="InterPro" id="IPR013785">
    <property type="entry name" value="Aldolase_TIM"/>
</dbReference>
<dbReference type="InterPro" id="IPR004383">
    <property type="entry name" value="rRNA_lsu_MTrfase_RlmN/Cfr"/>
</dbReference>
<dbReference type="NCBIfam" id="TIGR00048">
    <property type="entry name" value="rRNA_mod_RlmN"/>
    <property type="match status" value="1"/>
</dbReference>
<feature type="active site" description="S-methylcysteine intermediate" evidence="14">
    <location>
        <position position="342"/>
    </location>
</feature>